<dbReference type="AlphaFoldDB" id="A0A6L2LJK9"/>
<organism evidence="2">
    <name type="scientific">Tanacetum cinerariifolium</name>
    <name type="common">Dalmatian daisy</name>
    <name type="synonym">Chrysanthemum cinerariifolium</name>
    <dbReference type="NCBI Taxonomy" id="118510"/>
    <lineage>
        <taxon>Eukaryota</taxon>
        <taxon>Viridiplantae</taxon>
        <taxon>Streptophyta</taxon>
        <taxon>Embryophyta</taxon>
        <taxon>Tracheophyta</taxon>
        <taxon>Spermatophyta</taxon>
        <taxon>Magnoliopsida</taxon>
        <taxon>eudicotyledons</taxon>
        <taxon>Gunneridae</taxon>
        <taxon>Pentapetalae</taxon>
        <taxon>asterids</taxon>
        <taxon>campanulids</taxon>
        <taxon>Asterales</taxon>
        <taxon>Asteraceae</taxon>
        <taxon>Asteroideae</taxon>
        <taxon>Anthemideae</taxon>
        <taxon>Anthemidinae</taxon>
        <taxon>Tanacetum</taxon>
    </lineage>
</organism>
<feature type="region of interest" description="Disordered" evidence="1">
    <location>
        <begin position="76"/>
        <end position="206"/>
    </location>
</feature>
<name>A0A6L2LJK9_TANCI</name>
<feature type="compositionally biased region" description="Basic and acidic residues" evidence="1">
    <location>
        <begin position="146"/>
        <end position="157"/>
    </location>
</feature>
<evidence type="ECO:0000256" key="1">
    <source>
        <dbReference type="SAM" id="MobiDB-lite"/>
    </source>
</evidence>
<feature type="compositionally biased region" description="Basic and acidic residues" evidence="1">
    <location>
        <begin position="76"/>
        <end position="86"/>
    </location>
</feature>
<feature type="compositionally biased region" description="Basic and acidic residues" evidence="1">
    <location>
        <begin position="127"/>
        <end position="136"/>
    </location>
</feature>
<protein>
    <submittedName>
        <fullName evidence="2">Uncharacterized protein</fullName>
    </submittedName>
</protein>
<proteinExistence type="predicted"/>
<dbReference type="EMBL" id="BKCJ010004463">
    <property type="protein sequence ID" value="GEU61187.1"/>
    <property type="molecule type" value="Genomic_DNA"/>
</dbReference>
<reference evidence="2" key="1">
    <citation type="journal article" date="2019" name="Sci. Rep.">
        <title>Draft genome of Tanacetum cinerariifolium, the natural source of mosquito coil.</title>
        <authorList>
            <person name="Yamashiro T."/>
            <person name="Shiraishi A."/>
            <person name="Satake H."/>
            <person name="Nakayama K."/>
        </authorList>
    </citation>
    <scope>NUCLEOTIDE SEQUENCE</scope>
</reference>
<comment type="caution">
    <text evidence="2">The sequence shown here is derived from an EMBL/GenBank/DDBJ whole genome shotgun (WGS) entry which is preliminary data.</text>
</comment>
<feature type="compositionally biased region" description="Basic residues" evidence="1">
    <location>
        <begin position="96"/>
        <end position="108"/>
    </location>
</feature>
<sequence length="385" mass="44094">MEHARMQLVPKENITSFDTATLEEFDQKSTLFNTMTKSKSFNKIPKHRALYHAFMESMFKDEDAIDKGVADKLKKRNPYDADKDEGPSTGSDRGLKRQRISKGTKSSKKMSTSKAFLKGKFPTTFSKSDKSAKEQVEEPIFVQDSEYAKHDDAKFDNTDMPMDQGEYLGKTNEQPNNEAVPKNDWYKKSRSDTSPNPEWNKGKLVDDGPEQSWLNDLAKATKPLLTFDELMHPLIDFSAFAMNRPVYNLLKGTCKSYVELDYTIEECYRALSKQLDWNNPKVDFFFNNDLEYLRGGSNDKKYTASTTNSKAARTVIHVRVEDLQLGVESYQKKFNLTKLKTRDYVPQTSVYYSLKPLSHEEEAIEHIGSAKDPHHDQNHQSKAAG</sequence>
<gene>
    <name evidence="2" type="ORF">Tci_033165</name>
</gene>
<evidence type="ECO:0000313" key="2">
    <source>
        <dbReference type="EMBL" id="GEU61187.1"/>
    </source>
</evidence>
<accession>A0A6L2LJK9</accession>